<dbReference type="Pfam" id="PF00170">
    <property type="entry name" value="bZIP_1"/>
    <property type="match status" value="1"/>
</dbReference>
<organism evidence="10 11">
    <name type="scientific">Rhynchospora pubera</name>
    <dbReference type="NCBI Taxonomy" id="906938"/>
    <lineage>
        <taxon>Eukaryota</taxon>
        <taxon>Viridiplantae</taxon>
        <taxon>Streptophyta</taxon>
        <taxon>Embryophyta</taxon>
        <taxon>Tracheophyta</taxon>
        <taxon>Spermatophyta</taxon>
        <taxon>Magnoliopsida</taxon>
        <taxon>Liliopsida</taxon>
        <taxon>Poales</taxon>
        <taxon>Cyperaceae</taxon>
        <taxon>Cyperoideae</taxon>
        <taxon>Rhynchosporeae</taxon>
        <taxon>Rhynchospora</taxon>
    </lineage>
</organism>
<dbReference type="CDD" id="cd14704">
    <property type="entry name" value="bZIP_HY5-like"/>
    <property type="match status" value="1"/>
</dbReference>
<dbReference type="Proteomes" id="UP001140206">
    <property type="component" value="Chromosome 1"/>
</dbReference>
<dbReference type="SMART" id="SM00338">
    <property type="entry name" value="BRLZ"/>
    <property type="match status" value="1"/>
</dbReference>
<keyword evidence="7" id="KW-0539">Nucleus</keyword>
<evidence type="ECO:0000256" key="2">
    <source>
        <dbReference type="ARBA" id="ARBA00004389"/>
    </source>
</evidence>
<accession>A0AAV8GYJ8</accession>
<dbReference type="GO" id="GO:0003700">
    <property type="term" value="F:DNA-binding transcription factor activity"/>
    <property type="evidence" value="ECO:0007669"/>
    <property type="project" value="InterPro"/>
</dbReference>
<proteinExistence type="inferred from homology"/>
<feature type="region of interest" description="Disordered" evidence="8">
    <location>
        <begin position="144"/>
        <end position="198"/>
    </location>
</feature>
<dbReference type="GO" id="GO:0005634">
    <property type="term" value="C:nucleus"/>
    <property type="evidence" value="ECO:0007669"/>
    <property type="project" value="UniProtKB-SubCell"/>
</dbReference>
<dbReference type="InterPro" id="IPR046347">
    <property type="entry name" value="bZIP_sf"/>
</dbReference>
<comment type="caution">
    <text evidence="10">The sequence shown here is derived from an EMBL/GenBank/DDBJ whole genome shotgun (WGS) entry which is preliminary data.</text>
</comment>
<keyword evidence="6" id="KW-0804">Transcription</keyword>
<sequence length="360" mass="41308">MRHPISIFSITTFGRKKHLLTPSSINISLPKSSFHKNCFFFPFFFTNKIIRSLMEEEGLVFPFEEYDIDLLLSSFDFEPPAPITDSDSPVSVTSDPIPESDPIALCMDDLERHLMSDEYENHEADEGIEERFLDGVFVNELFAESGGSNQEEKSDVDDSVEKDQDKERDSDDSNDPVAKKIKRQIRNRDSARSSRERKKQYIKELEMKSRFLESECKRLNYTLQCFMSENMSLRQSLHSQEIAAGKGKKPHHADAAMRESAVLFSESRQLGSLHWLVSIVWCLLLSLLAPHQVPPRTLTSPKRGPAPVPKPVAVLKRPESEIDLRYRSEELFLLWQCYKGLRLRMKPGTLGVYTGLEVVY</sequence>
<evidence type="ECO:0000256" key="6">
    <source>
        <dbReference type="ARBA" id="ARBA00023163"/>
    </source>
</evidence>
<dbReference type="GO" id="GO:0003677">
    <property type="term" value="F:DNA binding"/>
    <property type="evidence" value="ECO:0007669"/>
    <property type="project" value="UniProtKB-KW"/>
</dbReference>
<dbReference type="PANTHER" id="PTHR47416">
    <property type="entry name" value="BASIC-LEUCINE ZIPPER TRANSCRIPTION FACTOR F-RELATED"/>
    <property type="match status" value="1"/>
</dbReference>
<evidence type="ECO:0000256" key="1">
    <source>
        <dbReference type="ARBA" id="ARBA00004123"/>
    </source>
</evidence>
<gene>
    <name evidence="10" type="ORF">LUZ62_023291</name>
</gene>
<reference evidence="10" key="1">
    <citation type="submission" date="2022-08" db="EMBL/GenBank/DDBJ databases">
        <authorList>
            <person name="Marques A."/>
        </authorList>
    </citation>
    <scope>NUCLEOTIDE SEQUENCE</scope>
    <source>
        <strain evidence="10">RhyPub2mFocal</strain>
        <tissue evidence="10">Leaves</tissue>
    </source>
</reference>
<protein>
    <submittedName>
        <fullName evidence="10">BZIP transcription factor</fullName>
    </submittedName>
</protein>
<evidence type="ECO:0000256" key="7">
    <source>
        <dbReference type="ARBA" id="ARBA00023242"/>
    </source>
</evidence>
<feature type="compositionally biased region" description="Basic and acidic residues" evidence="8">
    <location>
        <begin position="159"/>
        <end position="171"/>
    </location>
</feature>
<dbReference type="GO" id="GO:0005789">
    <property type="term" value="C:endoplasmic reticulum membrane"/>
    <property type="evidence" value="ECO:0007669"/>
    <property type="project" value="UniProtKB-SubCell"/>
</dbReference>
<evidence type="ECO:0000313" key="10">
    <source>
        <dbReference type="EMBL" id="KAJ4810725.1"/>
    </source>
</evidence>
<dbReference type="SUPFAM" id="SSF57959">
    <property type="entry name" value="Leucine zipper domain"/>
    <property type="match status" value="1"/>
</dbReference>
<dbReference type="EMBL" id="JAMFTS010000001">
    <property type="protein sequence ID" value="KAJ4810725.1"/>
    <property type="molecule type" value="Genomic_DNA"/>
</dbReference>
<evidence type="ECO:0000259" key="9">
    <source>
        <dbReference type="PROSITE" id="PS50217"/>
    </source>
</evidence>
<dbReference type="AlphaFoldDB" id="A0AAV8GYJ8"/>
<feature type="compositionally biased region" description="Basic and acidic residues" evidence="8">
    <location>
        <begin position="186"/>
        <end position="198"/>
    </location>
</feature>
<keyword evidence="5" id="KW-0238">DNA-binding</keyword>
<comment type="similarity">
    <text evidence="3">Belongs to the bZIP family.</text>
</comment>
<evidence type="ECO:0000256" key="5">
    <source>
        <dbReference type="ARBA" id="ARBA00023125"/>
    </source>
</evidence>
<keyword evidence="11" id="KW-1185">Reference proteome</keyword>
<dbReference type="InterPro" id="IPR004827">
    <property type="entry name" value="bZIP"/>
</dbReference>
<comment type="subcellular location">
    <subcellularLocation>
        <location evidence="2">Endoplasmic reticulum membrane</location>
        <topology evidence="2">Single-pass membrane protein</topology>
    </subcellularLocation>
    <subcellularLocation>
        <location evidence="1">Nucleus</location>
    </subcellularLocation>
</comment>
<dbReference type="Gene3D" id="1.20.5.170">
    <property type="match status" value="1"/>
</dbReference>
<evidence type="ECO:0000256" key="8">
    <source>
        <dbReference type="SAM" id="MobiDB-lite"/>
    </source>
</evidence>
<evidence type="ECO:0000313" key="11">
    <source>
        <dbReference type="Proteomes" id="UP001140206"/>
    </source>
</evidence>
<evidence type="ECO:0000256" key="3">
    <source>
        <dbReference type="ARBA" id="ARBA00007163"/>
    </source>
</evidence>
<dbReference type="PANTHER" id="PTHR47416:SF8">
    <property type="entry name" value="BASIC-LEUCINE ZIPPER TRANSCRIPTION FACTOR E-RELATED"/>
    <property type="match status" value="1"/>
</dbReference>
<keyword evidence="4" id="KW-0805">Transcription regulation</keyword>
<name>A0AAV8GYJ8_9POAL</name>
<evidence type="ECO:0000256" key="4">
    <source>
        <dbReference type="ARBA" id="ARBA00023015"/>
    </source>
</evidence>
<dbReference type="PROSITE" id="PS50217">
    <property type="entry name" value="BZIP"/>
    <property type="match status" value="1"/>
</dbReference>
<feature type="domain" description="BZIP" evidence="9">
    <location>
        <begin position="177"/>
        <end position="240"/>
    </location>
</feature>